<reference evidence="2" key="1">
    <citation type="submission" date="2021-10" db="EMBL/GenBank/DDBJ databases">
        <title>De novo Genome Assembly of Clathrus columnatus (Basidiomycota, Fungi) Using Illumina and Nanopore Sequence Data.</title>
        <authorList>
            <person name="Ogiso-Tanaka E."/>
            <person name="Itagaki H."/>
            <person name="Hosoya T."/>
            <person name="Hosaka K."/>
        </authorList>
    </citation>
    <scope>NUCLEOTIDE SEQUENCE</scope>
    <source>
        <strain evidence="2">MO-923</strain>
    </source>
</reference>
<protein>
    <submittedName>
        <fullName evidence="2">Uncharacterized protein</fullName>
    </submittedName>
</protein>
<evidence type="ECO:0000256" key="1">
    <source>
        <dbReference type="SAM" id="Phobius"/>
    </source>
</evidence>
<keyword evidence="1" id="KW-0472">Membrane</keyword>
<evidence type="ECO:0000313" key="3">
    <source>
        <dbReference type="Proteomes" id="UP001050691"/>
    </source>
</evidence>
<keyword evidence="1" id="KW-0812">Transmembrane</keyword>
<dbReference type="Proteomes" id="UP001050691">
    <property type="component" value="Unassembled WGS sequence"/>
</dbReference>
<comment type="caution">
    <text evidence="2">The sequence shown here is derived from an EMBL/GenBank/DDBJ whole genome shotgun (WGS) entry which is preliminary data.</text>
</comment>
<evidence type="ECO:0000313" key="2">
    <source>
        <dbReference type="EMBL" id="GJJ10615.1"/>
    </source>
</evidence>
<sequence>MSNSSSSTQRLFQAASALSTVLRTQNISHAFHGGFLTVLLGSPKSSEELFCIVEGTGNTHPFRLVRHALSGNEVLTATLVGWSNRQVSFHPVGHKALFPFLFFISLVISLMELVHSWLNNVDIDRLYIKYHEPIPPIEFEVLPAGEEGPRNLNTSRIMQIHHIPFLNITEFARAKLRAWTSRGSQEDAEHLVYVLTRYWERVDINRIPEDDMDRFVSQWPTASSAWTAIKQRYGG</sequence>
<dbReference type="EMBL" id="BPWL01000005">
    <property type="protein sequence ID" value="GJJ10615.1"/>
    <property type="molecule type" value="Genomic_DNA"/>
</dbReference>
<gene>
    <name evidence="2" type="ORF">Clacol_004842</name>
</gene>
<name>A0AAV5AF88_9AGAM</name>
<keyword evidence="3" id="KW-1185">Reference proteome</keyword>
<dbReference type="AlphaFoldDB" id="A0AAV5AF88"/>
<feature type="transmembrane region" description="Helical" evidence="1">
    <location>
        <begin position="96"/>
        <end position="118"/>
    </location>
</feature>
<accession>A0AAV5AF88</accession>
<proteinExistence type="predicted"/>
<organism evidence="2 3">
    <name type="scientific">Clathrus columnatus</name>
    <dbReference type="NCBI Taxonomy" id="1419009"/>
    <lineage>
        <taxon>Eukaryota</taxon>
        <taxon>Fungi</taxon>
        <taxon>Dikarya</taxon>
        <taxon>Basidiomycota</taxon>
        <taxon>Agaricomycotina</taxon>
        <taxon>Agaricomycetes</taxon>
        <taxon>Phallomycetidae</taxon>
        <taxon>Phallales</taxon>
        <taxon>Clathraceae</taxon>
        <taxon>Clathrus</taxon>
    </lineage>
</organism>
<keyword evidence="1" id="KW-1133">Transmembrane helix</keyword>